<accession>A0AAD5JXW2</accession>
<sequence>MIPTLPDVDAIEQGSPNTKAIIGGVVGGAVGLGLAIAGIVFFMRRKKKRDRINQLQQQQRRLSSPMETGNSYDDDFYGDPYRHSLMSSNNEYGWSSSSNTNTSNAPLFTYDAAVEAYRNGAGGGSGGQPPPPPPPQQSLMTEQPIVARRPNSRGDANPGVDIPHYRD</sequence>
<dbReference type="AlphaFoldDB" id="A0AAD5JXW2"/>
<name>A0AAD5JXW2_9FUNG</name>
<gene>
    <name evidence="3" type="ORF">BDA99DRAFT_514748</name>
</gene>
<feature type="transmembrane region" description="Helical" evidence="2">
    <location>
        <begin position="20"/>
        <end position="43"/>
    </location>
</feature>
<proteinExistence type="predicted"/>
<evidence type="ECO:0000313" key="4">
    <source>
        <dbReference type="Proteomes" id="UP001209540"/>
    </source>
</evidence>
<keyword evidence="2" id="KW-0472">Membrane</keyword>
<dbReference type="Gene3D" id="1.20.5.510">
    <property type="entry name" value="Single helix bin"/>
    <property type="match status" value="1"/>
</dbReference>
<organism evidence="3 4">
    <name type="scientific">Phascolomyces articulosus</name>
    <dbReference type="NCBI Taxonomy" id="60185"/>
    <lineage>
        <taxon>Eukaryota</taxon>
        <taxon>Fungi</taxon>
        <taxon>Fungi incertae sedis</taxon>
        <taxon>Mucoromycota</taxon>
        <taxon>Mucoromycotina</taxon>
        <taxon>Mucoromycetes</taxon>
        <taxon>Mucorales</taxon>
        <taxon>Lichtheimiaceae</taxon>
        <taxon>Phascolomyces</taxon>
    </lineage>
</organism>
<reference evidence="3" key="2">
    <citation type="submission" date="2023-02" db="EMBL/GenBank/DDBJ databases">
        <authorList>
            <consortium name="DOE Joint Genome Institute"/>
            <person name="Mondo S.J."/>
            <person name="Chang Y."/>
            <person name="Wang Y."/>
            <person name="Ahrendt S."/>
            <person name="Andreopoulos W."/>
            <person name="Barry K."/>
            <person name="Beard J."/>
            <person name="Benny G.L."/>
            <person name="Blankenship S."/>
            <person name="Bonito G."/>
            <person name="Cuomo C."/>
            <person name="Desiro A."/>
            <person name="Gervers K.A."/>
            <person name="Hundley H."/>
            <person name="Kuo A."/>
            <person name="LaButti K."/>
            <person name="Lang B.F."/>
            <person name="Lipzen A."/>
            <person name="O'Donnell K."/>
            <person name="Pangilinan J."/>
            <person name="Reynolds N."/>
            <person name="Sandor L."/>
            <person name="Smith M.W."/>
            <person name="Tsang A."/>
            <person name="Grigoriev I.V."/>
            <person name="Stajich J.E."/>
            <person name="Spatafora J.W."/>
        </authorList>
    </citation>
    <scope>NUCLEOTIDE SEQUENCE</scope>
    <source>
        <strain evidence="3">RSA 2281</strain>
    </source>
</reference>
<evidence type="ECO:0000256" key="2">
    <source>
        <dbReference type="SAM" id="Phobius"/>
    </source>
</evidence>
<reference evidence="3" key="1">
    <citation type="journal article" date="2022" name="IScience">
        <title>Evolution of zygomycete secretomes and the origins of terrestrial fungal ecologies.</title>
        <authorList>
            <person name="Chang Y."/>
            <person name="Wang Y."/>
            <person name="Mondo S."/>
            <person name="Ahrendt S."/>
            <person name="Andreopoulos W."/>
            <person name="Barry K."/>
            <person name="Beard J."/>
            <person name="Benny G.L."/>
            <person name="Blankenship S."/>
            <person name="Bonito G."/>
            <person name="Cuomo C."/>
            <person name="Desiro A."/>
            <person name="Gervers K.A."/>
            <person name="Hundley H."/>
            <person name="Kuo A."/>
            <person name="LaButti K."/>
            <person name="Lang B.F."/>
            <person name="Lipzen A."/>
            <person name="O'Donnell K."/>
            <person name="Pangilinan J."/>
            <person name="Reynolds N."/>
            <person name="Sandor L."/>
            <person name="Smith M.E."/>
            <person name="Tsang A."/>
            <person name="Grigoriev I.V."/>
            <person name="Stajich J.E."/>
            <person name="Spatafora J.W."/>
        </authorList>
    </citation>
    <scope>NUCLEOTIDE SEQUENCE</scope>
    <source>
        <strain evidence="3">RSA 2281</strain>
    </source>
</reference>
<keyword evidence="4" id="KW-1185">Reference proteome</keyword>
<evidence type="ECO:0000313" key="3">
    <source>
        <dbReference type="EMBL" id="KAI9259017.1"/>
    </source>
</evidence>
<keyword evidence="2" id="KW-0812">Transmembrane</keyword>
<evidence type="ECO:0000256" key="1">
    <source>
        <dbReference type="SAM" id="MobiDB-lite"/>
    </source>
</evidence>
<feature type="region of interest" description="Disordered" evidence="1">
    <location>
        <begin position="118"/>
        <end position="167"/>
    </location>
</feature>
<feature type="compositionally biased region" description="Low complexity" evidence="1">
    <location>
        <begin position="54"/>
        <end position="64"/>
    </location>
</feature>
<dbReference type="EMBL" id="JAIXMP010000018">
    <property type="protein sequence ID" value="KAI9259017.1"/>
    <property type="molecule type" value="Genomic_DNA"/>
</dbReference>
<keyword evidence="2" id="KW-1133">Transmembrane helix</keyword>
<comment type="caution">
    <text evidence="3">The sequence shown here is derived from an EMBL/GenBank/DDBJ whole genome shotgun (WGS) entry which is preliminary data.</text>
</comment>
<feature type="region of interest" description="Disordered" evidence="1">
    <location>
        <begin position="50"/>
        <end position="75"/>
    </location>
</feature>
<protein>
    <submittedName>
        <fullName evidence="3">Uncharacterized protein</fullName>
    </submittedName>
</protein>
<dbReference type="Proteomes" id="UP001209540">
    <property type="component" value="Unassembled WGS sequence"/>
</dbReference>